<dbReference type="EMBL" id="UFSO01000002">
    <property type="protein sequence ID" value="SSY70119.1"/>
    <property type="molecule type" value="Genomic_DNA"/>
</dbReference>
<gene>
    <name evidence="6" type="primary">intA</name>
    <name evidence="6" type="ORF">NCTC10283_00184</name>
</gene>
<name>A0A376BK74_9NEIS</name>
<protein>
    <submittedName>
        <fullName evidence="6">Prophage CP4-57 integrase</fullName>
    </submittedName>
</protein>
<dbReference type="CDD" id="cd00801">
    <property type="entry name" value="INT_P4_C"/>
    <property type="match status" value="1"/>
</dbReference>
<dbReference type="RefSeq" id="WP_034293669.1">
    <property type="nucleotide sequence ID" value="NZ_CP091519.2"/>
</dbReference>
<dbReference type="InterPro" id="IPR002104">
    <property type="entry name" value="Integrase_catalytic"/>
</dbReference>
<evidence type="ECO:0000256" key="1">
    <source>
        <dbReference type="ARBA" id="ARBA00008857"/>
    </source>
</evidence>
<dbReference type="InterPro" id="IPR053876">
    <property type="entry name" value="Phage_int_M"/>
</dbReference>
<dbReference type="PROSITE" id="PS51898">
    <property type="entry name" value="TYR_RECOMBINASE"/>
    <property type="match status" value="1"/>
</dbReference>
<proteinExistence type="inferred from homology"/>
<dbReference type="Pfam" id="PF22022">
    <property type="entry name" value="Phage_int_M"/>
    <property type="match status" value="1"/>
</dbReference>
<evidence type="ECO:0000259" key="5">
    <source>
        <dbReference type="PROSITE" id="PS51898"/>
    </source>
</evidence>
<accession>A0A376BK74</accession>
<dbReference type="InterPro" id="IPR050808">
    <property type="entry name" value="Phage_Integrase"/>
</dbReference>
<keyword evidence="2" id="KW-0229">DNA integration</keyword>
<dbReference type="GO" id="GO:0006310">
    <property type="term" value="P:DNA recombination"/>
    <property type="evidence" value="ECO:0007669"/>
    <property type="project" value="UniProtKB-KW"/>
</dbReference>
<keyword evidence="4" id="KW-0233">DNA recombination</keyword>
<dbReference type="STRING" id="1120980.GCA_000745955_01679"/>
<evidence type="ECO:0000256" key="2">
    <source>
        <dbReference type="ARBA" id="ARBA00022908"/>
    </source>
</evidence>
<dbReference type="InterPro" id="IPR013762">
    <property type="entry name" value="Integrase-like_cat_sf"/>
</dbReference>
<dbReference type="Gene3D" id="1.10.443.10">
    <property type="entry name" value="Intergrase catalytic core"/>
    <property type="match status" value="1"/>
</dbReference>
<dbReference type="PANTHER" id="PTHR30629:SF2">
    <property type="entry name" value="PROPHAGE INTEGRASE INTS-RELATED"/>
    <property type="match status" value="1"/>
</dbReference>
<dbReference type="Pfam" id="PF00589">
    <property type="entry name" value="Phage_integrase"/>
    <property type="match status" value="1"/>
</dbReference>
<reference evidence="6 7" key="1">
    <citation type="submission" date="2018-06" db="EMBL/GenBank/DDBJ databases">
        <authorList>
            <consortium name="Pathogen Informatics"/>
            <person name="Doyle S."/>
        </authorList>
    </citation>
    <scope>NUCLEOTIDE SEQUENCE [LARGE SCALE GENOMIC DNA]</scope>
    <source>
        <strain evidence="6 7">NCTC10283</strain>
    </source>
</reference>
<dbReference type="Gene3D" id="3.30.160.390">
    <property type="entry name" value="Integrase, DNA-binding domain"/>
    <property type="match status" value="1"/>
</dbReference>
<evidence type="ECO:0000256" key="3">
    <source>
        <dbReference type="ARBA" id="ARBA00023125"/>
    </source>
</evidence>
<feature type="domain" description="Tyr recombinase" evidence="5">
    <location>
        <begin position="209"/>
        <end position="390"/>
    </location>
</feature>
<dbReference type="Proteomes" id="UP000254209">
    <property type="component" value="Unassembled WGS sequence"/>
</dbReference>
<dbReference type="GO" id="GO:0015074">
    <property type="term" value="P:DNA integration"/>
    <property type="evidence" value="ECO:0007669"/>
    <property type="project" value="UniProtKB-KW"/>
</dbReference>
<dbReference type="Pfam" id="PF13356">
    <property type="entry name" value="Arm-DNA-bind_3"/>
    <property type="match status" value="1"/>
</dbReference>
<dbReference type="InterPro" id="IPR011010">
    <property type="entry name" value="DNA_brk_join_enz"/>
</dbReference>
<dbReference type="OrthoDB" id="9775880at2"/>
<sequence>MKLTDQQCKNANVPSSGITLLSDGGGLYLEIRANGSKYWRMKYTSPITKKQVTFHLGTYPELNLKTARMECSKARLLITSGIDPKEEKQANKTQQHENRINTFETIARKWHTDRAKHPDKWTPDHASRVIRSLELHVFPYLGKRPIAEIMPLEVLDVLKQIEQAGKYDTAHKVYDVVNQVFSYAVVLRLCVFNPASELRRELAQVKQKPFPHITDPKEIGELLRRIDGYGGTIQVRTLLQISPYVFTRPSELRLIKWAEIDFQAALWRKEETEMKNGIPHLVPLSRQVIALLEQMKPFTGHYEYVFYNKSTGKPLSDNAANKAMHRLGYQGIATPHGFRHTASTNLNEMDYNRDWIEYQLAHKEKNSSRDSYNFAKYLDSRAKMLQEWADYLDGLKQQAA</sequence>
<keyword evidence="7" id="KW-1185">Reference proteome</keyword>
<comment type="similarity">
    <text evidence="1">Belongs to the 'phage' integrase family.</text>
</comment>
<evidence type="ECO:0000256" key="4">
    <source>
        <dbReference type="ARBA" id="ARBA00023172"/>
    </source>
</evidence>
<dbReference type="PANTHER" id="PTHR30629">
    <property type="entry name" value="PROPHAGE INTEGRASE"/>
    <property type="match status" value="1"/>
</dbReference>
<dbReference type="SUPFAM" id="SSF56349">
    <property type="entry name" value="DNA breaking-rejoining enzymes"/>
    <property type="match status" value="1"/>
</dbReference>
<dbReference type="InterPro" id="IPR025166">
    <property type="entry name" value="Integrase_DNA_bind_dom"/>
</dbReference>
<dbReference type="InterPro" id="IPR038488">
    <property type="entry name" value="Integrase_DNA-bd_sf"/>
</dbReference>
<dbReference type="AlphaFoldDB" id="A0A376BK74"/>
<dbReference type="GO" id="GO:0003677">
    <property type="term" value="F:DNA binding"/>
    <property type="evidence" value="ECO:0007669"/>
    <property type="project" value="UniProtKB-KW"/>
</dbReference>
<organism evidence="6 7">
    <name type="scientific">Alysiella crassa</name>
    <dbReference type="NCBI Taxonomy" id="153491"/>
    <lineage>
        <taxon>Bacteria</taxon>
        <taxon>Pseudomonadati</taxon>
        <taxon>Pseudomonadota</taxon>
        <taxon>Betaproteobacteria</taxon>
        <taxon>Neisseriales</taxon>
        <taxon>Neisseriaceae</taxon>
        <taxon>Alysiella</taxon>
    </lineage>
</organism>
<evidence type="ECO:0000313" key="7">
    <source>
        <dbReference type="Proteomes" id="UP000254209"/>
    </source>
</evidence>
<keyword evidence="3" id="KW-0238">DNA-binding</keyword>
<dbReference type="InterPro" id="IPR010998">
    <property type="entry name" value="Integrase_recombinase_N"/>
</dbReference>
<dbReference type="Gene3D" id="1.10.150.130">
    <property type="match status" value="1"/>
</dbReference>
<evidence type="ECO:0000313" key="6">
    <source>
        <dbReference type="EMBL" id="SSY70119.1"/>
    </source>
</evidence>